<dbReference type="Proteomes" id="UP000185596">
    <property type="component" value="Unassembled WGS sequence"/>
</dbReference>
<keyword evidence="8" id="KW-1185">Reference proteome</keyword>
<evidence type="ECO:0000313" key="8">
    <source>
        <dbReference type="Proteomes" id="UP000185596"/>
    </source>
</evidence>
<gene>
    <name evidence="7" type="ORF">BU204_19510</name>
</gene>
<dbReference type="GO" id="GO:0005886">
    <property type="term" value="C:plasma membrane"/>
    <property type="evidence" value="ECO:0007669"/>
    <property type="project" value="UniProtKB-SubCell"/>
</dbReference>
<feature type="domain" description="Major facilitator superfamily (MFS) profile" evidence="6">
    <location>
        <begin position="1"/>
        <end position="387"/>
    </location>
</feature>
<evidence type="ECO:0000313" key="7">
    <source>
        <dbReference type="EMBL" id="OLF15900.1"/>
    </source>
</evidence>
<evidence type="ECO:0000256" key="5">
    <source>
        <dbReference type="SAM" id="Phobius"/>
    </source>
</evidence>
<dbReference type="InterPro" id="IPR036259">
    <property type="entry name" value="MFS_trans_sf"/>
</dbReference>
<feature type="transmembrane region" description="Helical" evidence="5">
    <location>
        <begin position="12"/>
        <end position="40"/>
    </location>
</feature>
<keyword evidence="2 5" id="KW-0812">Transmembrane</keyword>
<dbReference type="PANTHER" id="PTHR23542">
    <property type="match status" value="1"/>
</dbReference>
<dbReference type="AlphaFoldDB" id="A0A1Q8CNJ1"/>
<dbReference type="Pfam" id="PF07690">
    <property type="entry name" value="MFS_1"/>
    <property type="match status" value="1"/>
</dbReference>
<feature type="transmembrane region" description="Helical" evidence="5">
    <location>
        <begin position="141"/>
        <end position="159"/>
    </location>
</feature>
<feature type="transmembrane region" description="Helical" evidence="5">
    <location>
        <begin position="214"/>
        <end position="238"/>
    </location>
</feature>
<evidence type="ECO:0000256" key="4">
    <source>
        <dbReference type="ARBA" id="ARBA00023136"/>
    </source>
</evidence>
<reference evidence="7 8" key="1">
    <citation type="submission" date="2016-12" db="EMBL/GenBank/DDBJ databases">
        <title>The draft genome sequence of Actinophytocola sp. 11-183.</title>
        <authorList>
            <person name="Wang W."/>
            <person name="Yuan L."/>
        </authorList>
    </citation>
    <scope>NUCLEOTIDE SEQUENCE [LARGE SCALE GENOMIC DNA]</scope>
    <source>
        <strain evidence="7 8">11-183</strain>
    </source>
</reference>
<evidence type="ECO:0000256" key="2">
    <source>
        <dbReference type="ARBA" id="ARBA00022692"/>
    </source>
</evidence>
<keyword evidence="3 5" id="KW-1133">Transmembrane helix</keyword>
<dbReference type="InterPro" id="IPR011701">
    <property type="entry name" value="MFS"/>
</dbReference>
<name>A0A1Q8CNJ1_9PSEU</name>
<dbReference type="GO" id="GO:0022857">
    <property type="term" value="F:transmembrane transporter activity"/>
    <property type="evidence" value="ECO:0007669"/>
    <property type="project" value="InterPro"/>
</dbReference>
<accession>A0A1Q8CNJ1</accession>
<feature type="transmembrane region" description="Helical" evidence="5">
    <location>
        <begin position="46"/>
        <end position="67"/>
    </location>
</feature>
<organism evidence="7 8">
    <name type="scientific">Actinophytocola xanthii</name>
    <dbReference type="NCBI Taxonomy" id="1912961"/>
    <lineage>
        <taxon>Bacteria</taxon>
        <taxon>Bacillati</taxon>
        <taxon>Actinomycetota</taxon>
        <taxon>Actinomycetes</taxon>
        <taxon>Pseudonocardiales</taxon>
        <taxon>Pseudonocardiaceae</taxon>
    </lineage>
</organism>
<protein>
    <submittedName>
        <fullName evidence="7">MFS transporter</fullName>
    </submittedName>
</protein>
<feature type="transmembrane region" description="Helical" evidence="5">
    <location>
        <begin position="99"/>
        <end position="120"/>
    </location>
</feature>
<evidence type="ECO:0000256" key="3">
    <source>
        <dbReference type="ARBA" id="ARBA00022989"/>
    </source>
</evidence>
<dbReference type="PROSITE" id="PS50850">
    <property type="entry name" value="MFS"/>
    <property type="match status" value="1"/>
</dbReference>
<comment type="subcellular location">
    <subcellularLocation>
        <location evidence="1">Cell membrane</location>
        <topology evidence="1">Multi-pass membrane protein</topology>
    </subcellularLocation>
</comment>
<evidence type="ECO:0000259" key="6">
    <source>
        <dbReference type="PROSITE" id="PS50850"/>
    </source>
</evidence>
<dbReference type="InterPro" id="IPR020846">
    <property type="entry name" value="MFS_dom"/>
</dbReference>
<feature type="transmembrane region" description="Helical" evidence="5">
    <location>
        <begin position="244"/>
        <end position="265"/>
    </location>
</feature>
<dbReference type="Gene3D" id="1.20.1250.20">
    <property type="entry name" value="MFS general substrate transporter like domains"/>
    <property type="match status" value="1"/>
</dbReference>
<evidence type="ECO:0000256" key="1">
    <source>
        <dbReference type="ARBA" id="ARBA00004651"/>
    </source>
</evidence>
<feature type="transmembrane region" description="Helical" evidence="5">
    <location>
        <begin position="165"/>
        <end position="185"/>
    </location>
</feature>
<keyword evidence="4 5" id="KW-0472">Membrane</keyword>
<dbReference type="EMBL" id="MSIE01000035">
    <property type="protein sequence ID" value="OLF15900.1"/>
    <property type="molecule type" value="Genomic_DNA"/>
</dbReference>
<feature type="transmembrane region" description="Helical" evidence="5">
    <location>
        <begin position="361"/>
        <end position="383"/>
    </location>
</feature>
<proteinExistence type="predicted"/>
<feature type="transmembrane region" description="Helical" evidence="5">
    <location>
        <begin position="277"/>
        <end position="298"/>
    </location>
</feature>
<dbReference type="RefSeq" id="WP_075127142.1">
    <property type="nucleotide sequence ID" value="NZ_MSIE01000035.1"/>
</dbReference>
<dbReference type="PANTHER" id="PTHR23542:SF1">
    <property type="entry name" value="MAJOR FACILITATOR SUPERFAMILY (MFS) PROFILE DOMAIN-CONTAINING PROTEIN"/>
    <property type="match status" value="1"/>
</dbReference>
<comment type="caution">
    <text evidence="7">The sequence shown here is derived from an EMBL/GenBank/DDBJ whole genome shotgun (WGS) entry which is preliminary data.</text>
</comment>
<dbReference type="SUPFAM" id="SSF103473">
    <property type="entry name" value="MFS general substrate transporter"/>
    <property type="match status" value="1"/>
</dbReference>
<feature type="transmembrane region" description="Helical" evidence="5">
    <location>
        <begin position="74"/>
        <end position="93"/>
    </location>
</feature>
<sequence length="396" mass="40373">MRLYRRTLALPGVRTLMVLVFFARIPLSAAGMVLTLHVAVGLGHGYGAAGAAGAVVTIGIAVGAPVMGRVVDRYGLRPMVLVTTACEAAFWVLGRYLPYPGLLVAGFVGGLLVLPVMSIARQAVAALVPPDLRRTAYSMDSISAEMSFMVGPAMAVVLVTQFSSATAMLSMAIGIAAVGAALFLVNPAVRSEQEKAADTGERVPRRVWLTPRMIAVLVIGAGAVFILAGTEVAIVAQLRENGELTYTSIVVTVWAAVSAVGGLVYGALSRSPGQVTLMAWLGLLTIPIGLVGGSWWMLTLVLLPASALCAPTIAATGEGVARLAPATARGEASGLQSSAFTLGSAAGAPLVGFVVDHSSPAWGFAVAGAGGVLVAGLAAVLIARQRRAEPVVTVPA</sequence>
<dbReference type="OrthoDB" id="4229605at2"/>
<dbReference type="STRING" id="1912961.BU204_19510"/>